<accession>C9KQP7</accession>
<proteinExistence type="predicted"/>
<reference evidence="1" key="1">
    <citation type="submission" date="2009-09" db="EMBL/GenBank/DDBJ databases">
        <authorList>
            <person name="Weinstock G."/>
            <person name="Sodergren E."/>
            <person name="Clifton S."/>
            <person name="Fulton L."/>
            <person name="Fulton B."/>
            <person name="Courtney L."/>
            <person name="Fronick C."/>
            <person name="Harrison M."/>
            <person name="Strong C."/>
            <person name="Farmer C."/>
            <person name="Delahaunty K."/>
            <person name="Markovic C."/>
            <person name="Hall O."/>
            <person name="Minx P."/>
            <person name="Tomlinson C."/>
            <person name="Mitreva M."/>
            <person name="Nelson J."/>
            <person name="Hou S."/>
            <person name="Wollam A."/>
            <person name="Pepin K.H."/>
            <person name="Johnson M."/>
            <person name="Bhonagiri V."/>
            <person name="Nash W.E."/>
            <person name="Warren W."/>
            <person name="Chinwalla A."/>
            <person name="Mardis E.R."/>
            <person name="Wilson R.K."/>
        </authorList>
    </citation>
    <scope>NUCLEOTIDE SEQUENCE [LARGE SCALE GENOMIC DNA]</scope>
    <source>
        <strain evidence="1">DSM 20544</strain>
    </source>
</reference>
<sequence length="50" mass="5648">MSTSISAKIKGRICLRESLSHLLLDEKGFPFSIENEFPLAKAGFICYKKE</sequence>
<name>C9KQP7_9FIRM</name>
<evidence type="ECO:0000313" key="1">
    <source>
        <dbReference type="EMBL" id="EEX67823.1"/>
    </source>
</evidence>
<keyword evidence="2" id="KW-1185">Reference proteome</keyword>
<dbReference type="STRING" id="500635.MITSMUL_05566"/>
<organism evidence="1 2">
    <name type="scientific">Mitsuokella multacida DSM 20544</name>
    <dbReference type="NCBI Taxonomy" id="500635"/>
    <lineage>
        <taxon>Bacteria</taxon>
        <taxon>Bacillati</taxon>
        <taxon>Bacillota</taxon>
        <taxon>Negativicutes</taxon>
        <taxon>Selenomonadales</taxon>
        <taxon>Selenomonadaceae</taxon>
        <taxon>Mitsuokella</taxon>
    </lineage>
</organism>
<evidence type="ECO:0000313" key="2">
    <source>
        <dbReference type="Proteomes" id="UP000003671"/>
    </source>
</evidence>
<comment type="caution">
    <text evidence="1">The sequence shown here is derived from an EMBL/GenBank/DDBJ whole genome shotgun (WGS) entry which is preliminary data.</text>
</comment>
<protein>
    <submittedName>
        <fullName evidence="1">Uncharacterized protein</fullName>
    </submittedName>
</protein>
<dbReference type="EMBL" id="ABWK02000025">
    <property type="protein sequence ID" value="EEX67823.1"/>
    <property type="molecule type" value="Genomic_DNA"/>
</dbReference>
<dbReference type="Proteomes" id="UP000003671">
    <property type="component" value="Unassembled WGS sequence"/>
</dbReference>
<dbReference type="HOGENOM" id="CLU_3119902_0_0_9"/>
<dbReference type="AlphaFoldDB" id="C9KQP7"/>
<gene>
    <name evidence="1" type="ORF">MITSMUL_05566</name>
</gene>